<evidence type="ECO:0000256" key="1">
    <source>
        <dbReference type="SAM" id="MobiDB-lite"/>
    </source>
</evidence>
<evidence type="ECO:0000313" key="2">
    <source>
        <dbReference type="EMBL" id="MCB7388715.1"/>
    </source>
</evidence>
<feature type="compositionally biased region" description="Basic and acidic residues" evidence="1">
    <location>
        <begin position="22"/>
        <end position="32"/>
    </location>
</feature>
<protein>
    <submittedName>
        <fullName evidence="2">Uncharacterized protein</fullName>
    </submittedName>
</protein>
<dbReference type="EMBL" id="JAJCIS010000014">
    <property type="protein sequence ID" value="MCB7388715.1"/>
    <property type="molecule type" value="Genomic_DNA"/>
</dbReference>
<proteinExistence type="predicted"/>
<name>A0ABS8DJU9_9FIRM</name>
<sequence length="56" mass="6403">MEDDTDNTENSGQNAGDDYDPRDEKLEEGLLKDEEDNCYSMNAENYPEMEGHAKTK</sequence>
<reference evidence="2 3" key="1">
    <citation type="submission" date="2021-10" db="EMBL/GenBank/DDBJ databases">
        <title>Collection of gut derived symbiotic bacterial strains cultured from healthy donors.</title>
        <authorList>
            <person name="Lin H."/>
            <person name="Littmann E."/>
            <person name="Kohout C."/>
            <person name="Pamer E.G."/>
        </authorList>
    </citation>
    <scope>NUCLEOTIDE SEQUENCE [LARGE SCALE GENOMIC DNA]</scope>
    <source>
        <strain evidence="2 3">DFI.1.165</strain>
    </source>
</reference>
<feature type="region of interest" description="Disordered" evidence="1">
    <location>
        <begin position="1"/>
        <end position="56"/>
    </location>
</feature>
<comment type="caution">
    <text evidence="2">The sequence shown here is derived from an EMBL/GenBank/DDBJ whole genome shotgun (WGS) entry which is preliminary data.</text>
</comment>
<gene>
    <name evidence="2" type="ORF">LIZ65_15610</name>
</gene>
<keyword evidence="3" id="KW-1185">Reference proteome</keyword>
<evidence type="ECO:0000313" key="3">
    <source>
        <dbReference type="Proteomes" id="UP001299546"/>
    </source>
</evidence>
<dbReference type="Proteomes" id="UP001299546">
    <property type="component" value="Unassembled WGS sequence"/>
</dbReference>
<organism evidence="2 3">
    <name type="scientific">Bariatricus massiliensis</name>
    <dbReference type="NCBI Taxonomy" id="1745713"/>
    <lineage>
        <taxon>Bacteria</taxon>
        <taxon>Bacillati</taxon>
        <taxon>Bacillota</taxon>
        <taxon>Clostridia</taxon>
        <taxon>Lachnospirales</taxon>
        <taxon>Lachnospiraceae</taxon>
        <taxon>Bariatricus</taxon>
    </lineage>
</organism>
<dbReference type="RefSeq" id="WP_154670206.1">
    <property type="nucleotide sequence ID" value="NZ_JAJCIQ010000014.1"/>
</dbReference>
<accession>A0ABS8DJU9</accession>